<gene>
    <name evidence="1" type="ORF">G7043_26750</name>
</gene>
<keyword evidence="2" id="KW-1185">Reference proteome</keyword>
<evidence type="ECO:0000313" key="2">
    <source>
        <dbReference type="Proteomes" id="UP000481360"/>
    </source>
</evidence>
<sequence length="52" mass="5409">MTRFTPLISRLVGEAGPCPERCALACATEVALHLTVSKTTNGPAAILALVMI</sequence>
<organism evidence="1 2">
    <name type="scientific">Lentzea alba</name>
    <dbReference type="NCBI Taxonomy" id="2714351"/>
    <lineage>
        <taxon>Bacteria</taxon>
        <taxon>Bacillati</taxon>
        <taxon>Actinomycetota</taxon>
        <taxon>Actinomycetes</taxon>
        <taxon>Pseudonocardiales</taxon>
        <taxon>Pseudonocardiaceae</taxon>
        <taxon>Lentzea</taxon>
    </lineage>
</organism>
<dbReference type="EMBL" id="JAAMPJ010000007">
    <property type="protein sequence ID" value="NGY62527.1"/>
    <property type="molecule type" value="Genomic_DNA"/>
</dbReference>
<dbReference type="RefSeq" id="WP_166050033.1">
    <property type="nucleotide sequence ID" value="NZ_JAAMPJ010000007.1"/>
</dbReference>
<proteinExistence type="predicted"/>
<dbReference type="AlphaFoldDB" id="A0A7C9RTU5"/>
<reference evidence="1 2" key="1">
    <citation type="submission" date="2020-03" db="EMBL/GenBank/DDBJ databases">
        <title>Isolation and identification of active actinomycetes.</title>
        <authorList>
            <person name="Sun X."/>
        </authorList>
    </citation>
    <scope>NUCLEOTIDE SEQUENCE [LARGE SCALE GENOMIC DNA]</scope>
    <source>
        <strain evidence="1 2">NEAU-D13</strain>
    </source>
</reference>
<name>A0A7C9RTU5_9PSEU</name>
<accession>A0A7C9RTU5</accession>
<comment type="caution">
    <text evidence="1">The sequence shown here is derived from an EMBL/GenBank/DDBJ whole genome shotgun (WGS) entry which is preliminary data.</text>
</comment>
<dbReference type="Proteomes" id="UP000481360">
    <property type="component" value="Unassembled WGS sequence"/>
</dbReference>
<protein>
    <submittedName>
        <fullName evidence="1">Uncharacterized protein</fullName>
    </submittedName>
</protein>
<evidence type="ECO:0000313" key="1">
    <source>
        <dbReference type="EMBL" id="NGY62527.1"/>
    </source>
</evidence>